<dbReference type="RefSeq" id="WP_263004187.1">
    <property type="nucleotide sequence ID" value="NZ_JAOTEM010000004.1"/>
</dbReference>
<sequence length="272" mass="31707">MIIGFLFVFLYEIPKKDSMFFEIRSEEGTGGFFLRDDSVRARFGFVSPMAFSQYSWFIAIFILINNNFKKITRIIFSILMLISIFYCNSRAGIFLTVVTVGVYFYVKFGLHKFKLNNFFAIIVISAIVILRNFVSGQNTNHNNETLSDELRILLLLDGINKAKEHFLIGISGRYFSPRAEDWYDFENSWLSLIVCFGLVGIFMIILLFKKIIFSTDNKYLMFFIIPWMGYSAIFPILQEPTAVFITWVILAAILDIDKWELLNTKIEMDEDE</sequence>
<name>A0ABT2WDJ3_9FLAO</name>
<proteinExistence type="predicted"/>
<feature type="domain" description="O-antigen ligase-related" evidence="6">
    <location>
        <begin position="76"/>
        <end position="205"/>
    </location>
</feature>
<dbReference type="Proteomes" id="UP001208649">
    <property type="component" value="Unassembled WGS sequence"/>
</dbReference>
<evidence type="ECO:0000256" key="5">
    <source>
        <dbReference type="SAM" id="Phobius"/>
    </source>
</evidence>
<evidence type="ECO:0000256" key="2">
    <source>
        <dbReference type="ARBA" id="ARBA00022692"/>
    </source>
</evidence>
<accession>A0ABT2WDJ3</accession>
<evidence type="ECO:0000256" key="4">
    <source>
        <dbReference type="ARBA" id="ARBA00023136"/>
    </source>
</evidence>
<evidence type="ECO:0000256" key="3">
    <source>
        <dbReference type="ARBA" id="ARBA00022989"/>
    </source>
</evidence>
<evidence type="ECO:0000313" key="8">
    <source>
        <dbReference type="Proteomes" id="UP001208649"/>
    </source>
</evidence>
<comment type="subcellular location">
    <subcellularLocation>
        <location evidence="1">Membrane</location>
        <topology evidence="1">Multi-pass membrane protein</topology>
    </subcellularLocation>
</comment>
<comment type="caution">
    <text evidence="7">The sequence shown here is derived from an EMBL/GenBank/DDBJ whole genome shotgun (WGS) entry which is preliminary data.</text>
</comment>
<dbReference type="Pfam" id="PF04932">
    <property type="entry name" value="Wzy_C"/>
    <property type="match status" value="1"/>
</dbReference>
<reference evidence="8" key="1">
    <citation type="submission" date="2023-07" db="EMBL/GenBank/DDBJ databases">
        <title>Chryseobacterium sp. strain PBS4-4 Genome sequencing and assembly.</title>
        <authorList>
            <person name="Jung Y."/>
        </authorList>
    </citation>
    <scope>NUCLEOTIDE SEQUENCE [LARGE SCALE GENOMIC DNA]</scope>
    <source>
        <strain evidence="8">PBS4-4</strain>
    </source>
</reference>
<gene>
    <name evidence="7" type="ORF">NZ698_15905</name>
</gene>
<evidence type="ECO:0000259" key="6">
    <source>
        <dbReference type="Pfam" id="PF04932"/>
    </source>
</evidence>
<keyword evidence="8" id="KW-1185">Reference proteome</keyword>
<keyword evidence="3 5" id="KW-1133">Transmembrane helix</keyword>
<dbReference type="EMBL" id="JAOTEM010000004">
    <property type="protein sequence ID" value="MCU7618680.1"/>
    <property type="molecule type" value="Genomic_DNA"/>
</dbReference>
<feature type="transmembrane region" description="Helical" evidence="5">
    <location>
        <begin position="220"/>
        <end position="237"/>
    </location>
</feature>
<protein>
    <recommendedName>
        <fullName evidence="6">O-antigen ligase-related domain-containing protein</fullName>
    </recommendedName>
</protein>
<dbReference type="InterPro" id="IPR007016">
    <property type="entry name" value="O-antigen_ligase-rel_domated"/>
</dbReference>
<feature type="transmembrane region" description="Helical" evidence="5">
    <location>
        <begin position="43"/>
        <end position="64"/>
    </location>
</feature>
<keyword evidence="4 5" id="KW-0472">Membrane</keyword>
<keyword evidence="2 5" id="KW-0812">Transmembrane</keyword>
<feature type="transmembrane region" description="Helical" evidence="5">
    <location>
        <begin position="189"/>
        <end position="208"/>
    </location>
</feature>
<organism evidence="7 8">
    <name type="scientific">Chryseobacterium edaphi</name>
    <dbReference type="NCBI Taxonomy" id="2976532"/>
    <lineage>
        <taxon>Bacteria</taxon>
        <taxon>Pseudomonadati</taxon>
        <taxon>Bacteroidota</taxon>
        <taxon>Flavobacteriia</taxon>
        <taxon>Flavobacteriales</taxon>
        <taxon>Weeksellaceae</taxon>
        <taxon>Chryseobacterium group</taxon>
        <taxon>Chryseobacterium</taxon>
    </lineage>
</organism>
<evidence type="ECO:0000313" key="7">
    <source>
        <dbReference type="EMBL" id="MCU7618680.1"/>
    </source>
</evidence>
<feature type="transmembrane region" description="Helical" evidence="5">
    <location>
        <begin position="117"/>
        <end position="134"/>
    </location>
</feature>
<evidence type="ECO:0000256" key="1">
    <source>
        <dbReference type="ARBA" id="ARBA00004141"/>
    </source>
</evidence>